<dbReference type="EMBL" id="CP002059">
    <property type="protein sequence ID" value="ADI63807.1"/>
    <property type="molecule type" value="Genomic_DNA"/>
</dbReference>
<proteinExistence type="predicted"/>
<dbReference type="OrthoDB" id="526428at2"/>
<organism evidence="2 3">
    <name type="scientific">Nostoc azollae (strain 0708)</name>
    <name type="common">Anabaena azollae (strain 0708)</name>
    <dbReference type="NCBI Taxonomy" id="551115"/>
    <lineage>
        <taxon>Bacteria</taxon>
        <taxon>Bacillati</taxon>
        <taxon>Cyanobacteriota</taxon>
        <taxon>Cyanophyceae</taxon>
        <taxon>Nostocales</taxon>
        <taxon>Nostocaceae</taxon>
        <taxon>Trichormus</taxon>
    </lineage>
</organism>
<dbReference type="InterPro" id="IPR000073">
    <property type="entry name" value="AB_hydrolase_1"/>
</dbReference>
<reference evidence="2 3" key="1">
    <citation type="journal article" date="2010" name="PLoS ONE">
        <title>Genome erosion in a nitrogen-fixing vertically transmitted endosymbiotic multicellular cyanobacterium.</title>
        <authorList>
            <person name="Ran L."/>
            <person name="Larsson J."/>
            <person name="Vigil-Stenman T."/>
            <person name="Nylander J.A."/>
            <person name="Ininbergs K."/>
            <person name="Zheng W.W."/>
            <person name="Lapidus A."/>
            <person name="Lowry S."/>
            <person name="Haselkorn R."/>
            <person name="Bergman B."/>
        </authorList>
    </citation>
    <scope>NUCLEOTIDE SEQUENCE [LARGE SCALE GENOMIC DNA]</scope>
    <source>
        <strain evidence="2 3">0708</strain>
    </source>
</reference>
<keyword evidence="3" id="KW-1185">Reference proteome</keyword>
<dbReference type="Proteomes" id="UP000001511">
    <property type="component" value="Chromosome"/>
</dbReference>
<dbReference type="PANTHER" id="PTHR46438">
    <property type="entry name" value="ALPHA/BETA-HYDROLASES SUPERFAMILY PROTEIN"/>
    <property type="match status" value="1"/>
</dbReference>
<dbReference type="PANTHER" id="PTHR46438:SF2">
    <property type="entry name" value="ALPHA_BETA-HYDROLASES SUPERFAMILY PROTEIN"/>
    <property type="match status" value="1"/>
</dbReference>
<keyword evidence="2" id="KW-0378">Hydrolase</keyword>
<dbReference type="KEGG" id="naz:Aazo_1638"/>
<gene>
    <name evidence="2" type="ordered locus">Aazo_1638</name>
</gene>
<sequence>MLQLLGFEQRFINTSLGKMVYHTATDSPWQDESTKPDRETLLFLHGFGGGSSAYEWSKVFPAFAAEYRVIAPDLIGWGGSEHPQRNYKIEDYLTTIWEFIEQTCTGRVMVVASSLTAAFVIRVAISHPDLFKSLILVSPAGLSDFGQDYSRSFFAQLVSVPLVDRLLYSTGIATDAGIRSFLEQRQFAYSNRVYQEIVDAYLQSAQQPNAEYAALSFVRGDLCFDLSLYIQQLTTPTAIIWGQKSQFTGPEIGRRFAEINPQAIRYFQSLENVGLTPQLELPAVTIGLIRKFLTLLNM</sequence>
<dbReference type="InterPro" id="IPR029058">
    <property type="entry name" value="AB_hydrolase_fold"/>
</dbReference>
<evidence type="ECO:0000259" key="1">
    <source>
        <dbReference type="Pfam" id="PF00561"/>
    </source>
</evidence>
<feature type="domain" description="AB hydrolase-1" evidence="1">
    <location>
        <begin position="40"/>
        <end position="263"/>
    </location>
</feature>
<dbReference type="SUPFAM" id="SSF53474">
    <property type="entry name" value="alpha/beta-Hydrolases"/>
    <property type="match status" value="1"/>
</dbReference>
<dbReference type="eggNOG" id="COG0596">
    <property type="taxonomic scope" value="Bacteria"/>
</dbReference>
<dbReference type="GO" id="GO:0016787">
    <property type="term" value="F:hydrolase activity"/>
    <property type="evidence" value="ECO:0007669"/>
    <property type="project" value="UniProtKB-KW"/>
</dbReference>
<dbReference type="RefSeq" id="WP_013190825.1">
    <property type="nucleotide sequence ID" value="NC_014248.1"/>
</dbReference>
<dbReference type="PRINTS" id="PR00111">
    <property type="entry name" value="ABHYDROLASE"/>
</dbReference>
<dbReference type="AlphaFoldDB" id="D7E510"/>
<dbReference type="STRING" id="551115.Aazo_1638"/>
<dbReference type="Gene3D" id="3.40.50.1820">
    <property type="entry name" value="alpha/beta hydrolase"/>
    <property type="match status" value="1"/>
</dbReference>
<evidence type="ECO:0000313" key="2">
    <source>
        <dbReference type="EMBL" id="ADI63807.1"/>
    </source>
</evidence>
<protein>
    <submittedName>
        <fullName evidence="2">Alpha/beta hydrolase fold protein</fullName>
    </submittedName>
</protein>
<name>D7E510_NOSA0</name>
<accession>D7E510</accession>
<evidence type="ECO:0000313" key="3">
    <source>
        <dbReference type="Proteomes" id="UP000001511"/>
    </source>
</evidence>
<dbReference type="Pfam" id="PF00561">
    <property type="entry name" value="Abhydrolase_1"/>
    <property type="match status" value="1"/>
</dbReference>
<dbReference type="HOGENOM" id="CLU_020336_13_4_3"/>